<dbReference type="NCBIfam" id="TIGR02451">
    <property type="entry name" value="anti_sig_ChrR"/>
    <property type="match status" value="1"/>
</dbReference>
<sequence>MTPHHHLDEATVLRYASGDLDEAFSVVVACHVAMCPACRRAVRLAEEVGGALLEEAEEAALAPQALERVLARLDAPPPLPLARPEREEGDVPLPLRRYIGPRLDAVPWKTVAPGIRRHRIRTAGGTPSPLYMLHIGPGKAVPEHGHGGAEMTLILSGAYQDALGRFGPGDIADLDEHIEHQPRVEGGAPCICLVSTERPTRFKGFFSRLLQPLVGI</sequence>
<proteinExistence type="predicted"/>
<dbReference type="InterPro" id="IPR014710">
    <property type="entry name" value="RmlC-like_jellyroll"/>
</dbReference>
<protein>
    <submittedName>
        <fullName evidence="2">Transcriptional regulator</fullName>
    </submittedName>
</protein>
<evidence type="ECO:0000313" key="3">
    <source>
        <dbReference type="Proteomes" id="UP000305888"/>
    </source>
</evidence>
<evidence type="ECO:0000313" key="2">
    <source>
        <dbReference type="EMBL" id="QDL91665.1"/>
    </source>
</evidence>
<keyword evidence="3" id="KW-1185">Reference proteome</keyword>
<dbReference type="SUPFAM" id="SSF51182">
    <property type="entry name" value="RmlC-like cupins"/>
    <property type="match status" value="1"/>
</dbReference>
<dbReference type="OrthoDB" id="2988517at2"/>
<dbReference type="Pfam" id="PF12973">
    <property type="entry name" value="Cupin_7"/>
    <property type="match status" value="1"/>
</dbReference>
<dbReference type="InterPro" id="IPR025979">
    <property type="entry name" value="ChrR-like_cupin_dom"/>
</dbReference>
<dbReference type="KEGG" id="ppru:FDP22_07605"/>
<dbReference type="RefSeq" id="WP_138572281.1">
    <property type="nucleotide sequence ID" value="NZ_CP040818.1"/>
</dbReference>
<reference evidence="2 3" key="1">
    <citation type="submission" date="2019-06" db="EMBL/GenBank/DDBJ databases">
        <title>Genome sequence of Rhodobacteraceae bacterium D4M1.</title>
        <authorList>
            <person name="Cao J."/>
        </authorList>
    </citation>
    <scope>NUCLEOTIDE SEQUENCE [LARGE SCALE GENOMIC DNA]</scope>
    <source>
        <strain evidence="2 3">D4M1</strain>
    </source>
</reference>
<dbReference type="EMBL" id="CP040818">
    <property type="protein sequence ID" value="QDL91665.1"/>
    <property type="molecule type" value="Genomic_DNA"/>
</dbReference>
<evidence type="ECO:0000259" key="1">
    <source>
        <dbReference type="Pfam" id="PF12973"/>
    </source>
</evidence>
<dbReference type="InterPro" id="IPR041916">
    <property type="entry name" value="Anti_sigma_zinc_sf"/>
</dbReference>
<dbReference type="AlphaFoldDB" id="A0A5B8FTH9"/>
<accession>A0A5B8FTH9</accession>
<dbReference type="Proteomes" id="UP000305888">
    <property type="component" value="Chromosome"/>
</dbReference>
<feature type="domain" description="ChrR-like cupin" evidence="1">
    <location>
        <begin position="103"/>
        <end position="195"/>
    </location>
</feature>
<organism evidence="2 3">
    <name type="scientific">Paroceanicella profunda</name>
    <dbReference type="NCBI Taxonomy" id="2579971"/>
    <lineage>
        <taxon>Bacteria</taxon>
        <taxon>Pseudomonadati</taxon>
        <taxon>Pseudomonadota</taxon>
        <taxon>Alphaproteobacteria</taxon>
        <taxon>Rhodobacterales</taxon>
        <taxon>Paracoccaceae</taxon>
        <taxon>Paroceanicella</taxon>
    </lineage>
</organism>
<dbReference type="CDD" id="cd20301">
    <property type="entry name" value="cupin_ChrR"/>
    <property type="match status" value="1"/>
</dbReference>
<dbReference type="InterPro" id="IPR011051">
    <property type="entry name" value="RmlC_Cupin_sf"/>
</dbReference>
<gene>
    <name evidence="2" type="ORF">FDP22_07605</name>
</gene>
<dbReference type="Gene3D" id="1.10.10.1320">
    <property type="entry name" value="Anti-sigma factor, zinc-finger domain"/>
    <property type="match status" value="1"/>
</dbReference>
<dbReference type="Gene3D" id="2.60.120.10">
    <property type="entry name" value="Jelly Rolls"/>
    <property type="match status" value="1"/>
</dbReference>
<dbReference type="InterPro" id="IPR012807">
    <property type="entry name" value="Anti-sigma_ChrR"/>
</dbReference>
<name>A0A5B8FTH9_9RHOB</name>